<dbReference type="Proteomes" id="UP000054408">
    <property type="component" value="Unassembled WGS sequence"/>
</dbReference>
<keyword evidence="2" id="KW-0472">Membrane</keyword>
<evidence type="ECO:0008006" key="6">
    <source>
        <dbReference type="Google" id="ProtNLM"/>
    </source>
</evidence>
<feature type="region of interest" description="Disordered" evidence="1">
    <location>
        <begin position="36"/>
        <end position="67"/>
    </location>
</feature>
<feature type="chain" id="PRO_5005537348" description="TRP C-terminal domain-containing protein" evidence="3">
    <location>
        <begin position="20"/>
        <end position="734"/>
    </location>
</feature>
<reference evidence="4 5" key="1">
    <citation type="submission" date="2010-05" db="EMBL/GenBank/DDBJ databases">
        <title>The Genome Sequence of Thecamonas trahens ATCC 50062.</title>
        <authorList>
            <consortium name="The Broad Institute Genome Sequencing Platform"/>
            <person name="Russ C."/>
            <person name="Cuomo C."/>
            <person name="Shea T."/>
            <person name="Young S.K."/>
            <person name="Zeng Q."/>
            <person name="Koehrsen M."/>
            <person name="Haas B."/>
            <person name="Borodovsky M."/>
            <person name="Guigo R."/>
            <person name="Alvarado L."/>
            <person name="Berlin A."/>
            <person name="Bochicchio J."/>
            <person name="Borenstein D."/>
            <person name="Chapman S."/>
            <person name="Chen Z."/>
            <person name="Freedman E."/>
            <person name="Gellesch M."/>
            <person name="Goldberg J."/>
            <person name="Griggs A."/>
            <person name="Gujja S."/>
            <person name="Heilman E."/>
            <person name="Heiman D."/>
            <person name="Hepburn T."/>
            <person name="Howarth C."/>
            <person name="Jen D."/>
            <person name="Larson L."/>
            <person name="Mehta T."/>
            <person name="Park D."/>
            <person name="Pearson M."/>
            <person name="Roberts A."/>
            <person name="Saif S."/>
            <person name="Shenoy N."/>
            <person name="Sisk P."/>
            <person name="Stolte C."/>
            <person name="Sykes S."/>
            <person name="Thomson T."/>
            <person name="Walk T."/>
            <person name="White J."/>
            <person name="Yandava C."/>
            <person name="Burger G."/>
            <person name="Gray M.W."/>
            <person name="Holland P.W.H."/>
            <person name="King N."/>
            <person name="Lang F.B.F."/>
            <person name="Roger A.J."/>
            <person name="Ruiz-Trillo I."/>
            <person name="Lander E."/>
            <person name="Nusbaum C."/>
        </authorList>
    </citation>
    <scope>NUCLEOTIDE SEQUENCE [LARGE SCALE GENOMIC DNA]</scope>
    <source>
        <strain evidence="4 5">ATCC 50062</strain>
    </source>
</reference>
<keyword evidence="5" id="KW-1185">Reference proteome</keyword>
<feature type="region of interest" description="Disordered" evidence="1">
    <location>
        <begin position="296"/>
        <end position="343"/>
    </location>
</feature>
<feature type="compositionally biased region" description="Pro residues" evidence="1">
    <location>
        <begin position="722"/>
        <end position="734"/>
    </location>
</feature>
<accession>A0A0L0DBR6</accession>
<sequence length="734" mass="80116">MHVILRMVVNVVFGPFVAAQYHFPFGSDQIEGLAGVRPTSSSSSTASYSFDRPTSSSSSEPASSELPQRLVSMYPEQSATMSSLRSRGKAAITAEVLLKGLHRDRPVVEYDGDRRKIRDYHVTVFNASRKLHLLYPQSDAPDALPRPWYARIRWGNIGMLFALLWLHLLFLAFPLGDDVPWQGKVVNSYMRSTFQVLTLSAQQASSELQWASIAFIGALITAFLITHAYLFTRVQDLFLSGPAAADSASASPQPSPDREPPSPPPSINRAIATMSSFPDLRVATLRASGAAIVKPPPAAVSSADEQQEEPVLRSSPRANPDAGPHLTVNTSLRRSSSDGSAGELTRSIRTFNVTTAMKWVFKPEPTVMLVAMLIFSRNFAAVTSCVPLDGQDPSDTRLYLHFDPEVQCFAGMHRIYFVATLYALLFSYPLFLADALHVYFADLLEFDGLEPKYAPQAIVLEKIIVTILGAISVTWSDSPARRLWFFKAAVLAVMVITAVTRAKDYRCLLRPGQNLEYGRSGVFLACSVAWVVILRLFLFLLALCSGVAAQTAVALDDPSSSFPTLVFSVLLVISVAVFAAISIWWYRRETPFEHAMEDDPPVTYYQYRGGWRSPTSAIVAADAGASPVDTLDDGGPIAKVALDLKPRSLVQQRVSSVGLELGASSTAAQFQPMSSQSSPVSLASFGAFAHTSSRLKLSPLVTLATHAGLDATQESDAHSSRPPSPRWPEPPRWV</sequence>
<feature type="transmembrane region" description="Helical" evidence="2">
    <location>
        <begin position="154"/>
        <end position="173"/>
    </location>
</feature>
<feature type="compositionally biased region" description="Polar residues" evidence="1">
    <location>
        <begin position="327"/>
        <end position="339"/>
    </location>
</feature>
<feature type="transmembrane region" description="Helical" evidence="2">
    <location>
        <begin position="453"/>
        <end position="471"/>
    </location>
</feature>
<feature type="compositionally biased region" description="Low complexity" evidence="1">
    <location>
        <begin position="39"/>
        <end position="64"/>
    </location>
</feature>
<feature type="region of interest" description="Disordered" evidence="1">
    <location>
        <begin position="245"/>
        <end position="270"/>
    </location>
</feature>
<dbReference type="GeneID" id="25565226"/>
<evidence type="ECO:0000313" key="5">
    <source>
        <dbReference type="Proteomes" id="UP000054408"/>
    </source>
</evidence>
<name>A0A0L0DBR6_THETB</name>
<keyword evidence="2" id="KW-0812">Transmembrane</keyword>
<organism evidence="4 5">
    <name type="scientific">Thecamonas trahens ATCC 50062</name>
    <dbReference type="NCBI Taxonomy" id="461836"/>
    <lineage>
        <taxon>Eukaryota</taxon>
        <taxon>Apusozoa</taxon>
        <taxon>Apusomonadida</taxon>
        <taxon>Apusomonadidae</taxon>
        <taxon>Thecamonas</taxon>
    </lineage>
</organism>
<dbReference type="EMBL" id="GL349457">
    <property type="protein sequence ID" value="KNC49670.1"/>
    <property type="molecule type" value="Genomic_DNA"/>
</dbReference>
<protein>
    <recommendedName>
        <fullName evidence="6">TRP C-terminal domain-containing protein</fullName>
    </recommendedName>
</protein>
<keyword evidence="2" id="KW-1133">Transmembrane helix</keyword>
<feature type="transmembrane region" description="Helical" evidence="2">
    <location>
        <begin position="210"/>
        <end position="231"/>
    </location>
</feature>
<feature type="transmembrane region" description="Helical" evidence="2">
    <location>
        <begin position="483"/>
        <end position="502"/>
    </location>
</feature>
<evidence type="ECO:0000313" key="4">
    <source>
        <dbReference type="EMBL" id="KNC49670.1"/>
    </source>
</evidence>
<feature type="transmembrane region" description="Helical" evidence="2">
    <location>
        <begin position="415"/>
        <end position="433"/>
    </location>
</feature>
<feature type="signal peptide" evidence="3">
    <location>
        <begin position="1"/>
        <end position="19"/>
    </location>
</feature>
<keyword evidence="3" id="KW-0732">Signal</keyword>
<proteinExistence type="predicted"/>
<feature type="region of interest" description="Disordered" evidence="1">
    <location>
        <begin position="709"/>
        <end position="734"/>
    </location>
</feature>
<evidence type="ECO:0000256" key="2">
    <source>
        <dbReference type="SAM" id="Phobius"/>
    </source>
</evidence>
<evidence type="ECO:0000256" key="1">
    <source>
        <dbReference type="SAM" id="MobiDB-lite"/>
    </source>
</evidence>
<evidence type="ECO:0000256" key="3">
    <source>
        <dbReference type="SAM" id="SignalP"/>
    </source>
</evidence>
<gene>
    <name evidence="4" type="ORF">AMSG_05931</name>
</gene>
<feature type="transmembrane region" description="Helical" evidence="2">
    <location>
        <begin position="565"/>
        <end position="586"/>
    </location>
</feature>
<dbReference type="RefSeq" id="XP_013757468.1">
    <property type="nucleotide sequence ID" value="XM_013902014.1"/>
</dbReference>
<feature type="transmembrane region" description="Helical" evidence="2">
    <location>
        <begin position="522"/>
        <end position="544"/>
    </location>
</feature>
<dbReference type="AlphaFoldDB" id="A0A0L0DBR6"/>